<dbReference type="Gene3D" id="3.30.40.10">
    <property type="entry name" value="Zinc/RING finger domain, C3HC4 (zinc finger)"/>
    <property type="match status" value="1"/>
</dbReference>
<evidence type="ECO:0000313" key="9">
    <source>
        <dbReference type="EMBL" id="KAG0686729.1"/>
    </source>
</evidence>
<evidence type="ECO:0000256" key="2">
    <source>
        <dbReference type="ARBA" id="ARBA00022771"/>
    </source>
</evidence>
<dbReference type="InterPro" id="IPR013083">
    <property type="entry name" value="Znf_RING/FYVE/PHD"/>
</dbReference>
<protein>
    <recommendedName>
        <fullName evidence="11">SP-RING-type domain-containing protein</fullName>
    </recommendedName>
</protein>
<dbReference type="CDD" id="cd16650">
    <property type="entry name" value="SP-RING_PIAS-like"/>
    <property type="match status" value="1"/>
</dbReference>
<dbReference type="PROSITE" id="PS51466">
    <property type="entry name" value="PINIT"/>
    <property type="match status" value="1"/>
</dbReference>
<comment type="caution">
    <text evidence="9">The sequence shown here is derived from an EMBL/GenBank/DDBJ whole genome shotgun (WGS) entry which is preliminary data.</text>
</comment>
<dbReference type="PROSITE" id="PS51044">
    <property type="entry name" value="ZF_SP_RING"/>
    <property type="match status" value="1"/>
</dbReference>
<feature type="non-terminal residue" evidence="9">
    <location>
        <position position="1078"/>
    </location>
</feature>
<dbReference type="PANTHER" id="PTHR10782:SF4">
    <property type="entry name" value="TONALLI, ISOFORM E"/>
    <property type="match status" value="1"/>
</dbReference>
<keyword evidence="5" id="KW-0175">Coiled coil</keyword>
<name>A0A9P6WHA5_9ASCO</name>
<dbReference type="GO" id="GO:0061665">
    <property type="term" value="F:SUMO ligase activity"/>
    <property type="evidence" value="ECO:0007669"/>
    <property type="project" value="TreeGrafter"/>
</dbReference>
<proteinExistence type="predicted"/>
<sequence>MIEDINSLKHNSIAKLVRGLKLQHQLQTRKKTEMARVIEKFLLKAKNNDDKACIYAVKDLIKYSENDDDLPDYETILSQTKLKIKRSKNLNDINLRDVVFKKSIFYKVVKLIYANGKNPLLAQAAGTSTKTLRFDLKFTNEEKKLLQNPENRICLFSTLLTDSKKDKYIDFPICKATINEVEYKINSRKKSKSSGVPCDLTSYLKFDSKNMISIRYTASTEDFVFYFFIIKMENLDIIIDKILKHDHIPIDKTLEMIKNTEHDEIATYKETVSLLCPCSYVRMEYPVRSIKCKHIQCFDLYSYLSLQRKGPTWTCPICYEKLKPSLLAVDDYFDSIIKTINPDYDYIEIRNDGSWCPQHHLDDTLGPSKLQNAEIKIIDPNIKVKLEEDENLINFDKGKLILVSEDSRGETIDKLLGNLNVESNNVDEFMPPPTPFGIKSPQKRLISKSESISASISASPSSISNLPATLNTKTTITTAPSTESTTNHEVIKKQTVSSSKPNKSSDIIEILSDDEGKTEEIKQLNDKNDSTNNTANVSNLILDKDKLNLKSTQNSKVIQNVIENNNLTQTGNRLDSFQRQITQATQGEAERLLQINTLLAKQNKLDNTFEILTEQIKQTEQILVAKKSELEEIERRLYNARKEETEIKSRKILHEQQEKEREGQAFNNRINRNNLLDGLNNKYGESKDYSEEKSGSIAKELNFINTTSLKFNEMYQNCVFSDLRTRELVLHEAHSLKKNNIVVPEMIMNQYSDSTKTILSAISFQFQKICELIQKITLREMNFSKTLDMYLRSQISKINRSSTFFNEFGMKLFFNDSNYRVYDALSKNLMKILENSDNLRYLERKHNLEEILLSVENDISTQLSNPSTFAFYKLTVIRISKNLSRSGLLFRFNELKDPIEIQKVKLLENRLKMFDAQAFKLDHLNVKSQSFGSDSSPPKQFDTDVDSGIVPPISSNIQNTRSPISLSSTNLQNLNMQTIAPGNNVSTTNSNLVTDNQTKQRESNLNQLSQYQLQQFLKNKISTQNVNQNVEMQVRESNNLQQFQQQQHIQHIQQQQQQYIQQQQHIQPQRIQQPVPPP</sequence>
<feature type="compositionally biased region" description="Polar residues" evidence="6">
    <location>
        <begin position="494"/>
        <end position="505"/>
    </location>
</feature>
<dbReference type="PANTHER" id="PTHR10782">
    <property type="entry name" value="ZINC FINGER MIZ DOMAIN-CONTAINING PROTEIN"/>
    <property type="match status" value="1"/>
</dbReference>
<dbReference type="GO" id="GO:0016925">
    <property type="term" value="P:protein sumoylation"/>
    <property type="evidence" value="ECO:0007669"/>
    <property type="project" value="TreeGrafter"/>
</dbReference>
<evidence type="ECO:0000256" key="5">
    <source>
        <dbReference type="SAM" id="Coils"/>
    </source>
</evidence>
<organism evidence="9 10">
    <name type="scientific">Pichia californica</name>
    <dbReference type="NCBI Taxonomy" id="460514"/>
    <lineage>
        <taxon>Eukaryota</taxon>
        <taxon>Fungi</taxon>
        <taxon>Dikarya</taxon>
        <taxon>Ascomycota</taxon>
        <taxon>Saccharomycotina</taxon>
        <taxon>Pichiomycetes</taxon>
        <taxon>Pichiales</taxon>
        <taxon>Pichiaceae</taxon>
        <taxon>Pichia</taxon>
    </lineage>
</organism>
<keyword evidence="2 4" id="KW-0863">Zinc-finger</keyword>
<evidence type="ECO:0000256" key="3">
    <source>
        <dbReference type="ARBA" id="ARBA00022833"/>
    </source>
</evidence>
<feature type="domain" description="SP-RING-type" evidence="7">
    <location>
        <begin position="261"/>
        <end position="346"/>
    </location>
</feature>
<dbReference type="Proteomes" id="UP000697127">
    <property type="component" value="Unassembled WGS sequence"/>
</dbReference>
<dbReference type="Pfam" id="PF02891">
    <property type="entry name" value="zf-MIZ"/>
    <property type="match status" value="1"/>
</dbReference>
<keyword evidence="3" id="KW-0862">Zinc</keyword>
<feature type="domain" description="PINIT" evidence="8">
    <location>
        <begin position="86"/>
        <end position="233"/>
    </location>
</feature>
<evidence type="ECO:0000259" key="8">
    <source>
        <dbReference type="PROSITE" id="PS51466"/>
    </source>
</evidence>
<reference evidence="9" key="1">
    <citation type="submission" date="2020-11" db="EMBL/GenBank/DDBJ databases">
        <title>Kefir isolates.</title>
        <authorList>
            <person name="Marcisauskas S."/>
            <person name="Kim Y."/>
            <person name="Blasche S."/>
        </authorList>
    </citation>
    <scope>NUCLEOTIDE SEQUENCE</scope>
    <source>
        <strain evidence="9">Olga-1</strain>
    </source>
</reference>
<feature type="region of interest" description="Disordered" evidence="6">
    <location>
        <begin position="478"/>
        <end position="514"/>
    </location>
</feature>
<dbReference type="InterPro" id="IPR023321">
    <property type="entry name" value="PINIT"/>
</dbReference>
<evidence type="ECO:0000256" key="4">
    <source>
        <dbReference type="PROSITE-ProRule" id="PRU00452"/>
    </source>
</evidence>
<gene>
    <name evidence="9" type="ORF">C6P40_003467</name>
</gene>
<feature type="coiled-coil region" evidence="5">
    <location>
        <begin position="616"/>
        <end position="650"/>
    </location>
</feature>
<evidence type="ECO:0000256" key="1">
    <source>
        <dbReference type="ARBA" id="ARBA00022723"/>
    </source>
</evidence>
<accession>A0A9P6WHA5</accession>
<dbReference type="AlphaFoldDB" id="A0A9P6WHA5"/>
<keyword evidence="10" id="KW-1185">Reference proteome</keyword>
<evidence type="ECO:0000313" key="10">
    <source>
        <dbReference type="Proteomes" id="UP000697127"/>
    </source>
</evidence>
<dbReference type="GO" id="GO:0000785">
    <property type="term" value="C:chromatin"/>
    <property type="evidence" value="ECO:0007669"/>
    <property type="project" value="TreeGrafter"/>
</dbReference>
<dbReference type="GO" id="GO:0008270">
    <property type="term" value="F:zinc ion binding"/>
    <property type="evidence" value="ECO:0007669"/>
    <property type="project" value="UniProtKB-KW"/>
</dbReference>
<evidence type="ECO:0000259" key="7">
    <source>
        <dbReference type="PROSITE" id="PS51044"/>
    </source>
</evidence>
<keyword evidence="1" id="KW-0479">Metal-binding</keyword>
<evidence type="ECO:0008006" key="11">
    <source>
        <dbReference type="Google" id="ProtNLM"/>
    </source>
</evidence>
<dbReference type="EMBL" id="PUHW01000394">
    <property type="protein sequence ID" value="KAG0686729.1"/>
    <property type="molecule type" value="Genomic_DNA"/>
</dbReference>
<evidence type="ECO:0000256" key="6">
    <source>
        <dbReference type="SAM" id="MobiDB-lite"/>
    </source>
</evidence>
<dbReference type="InterPro" id="IPR004181">
    <property type="entry name" value="Znf_MIZ"/>
</dbReference>